<evidence type="ECO:0000256" key="5">
    <source>
        <dbReference type="SAM" id="Coils"/>
    </source>
</evidence>
<organism evidence="8 9">
    <name type="scientific">Allopontixanthobacter sediminis</name>
    <dbReference type="NCBI Taxonomy" id="1689985"/>
    <lineage>
        <taxon>Bacteria</taxon>
        <taxon>Pseudomonadati</taxon>
        <taxon>Pseudomonadota</taxon>
        <taxon>Alphaproteobacteria</taxon>
        <taxon>Sphingomonadales</taxon>
        <taxon>Erythrobacteraceae</taxon>
        <taxon>Allopontixanthobacter</taxon>
    </lineage>
</organism>
<dbReference type="InterPro" id="IPR007221">
    <property type="entry name" value="MreC"/>
</dbReference>
<dbReference type="Gene3D" id="2.40.10.350">
    <property type="entry name" value="Rod shape-determining protein MreC, domain 2"/>
    <property type="match status" value="1"/>
</dbReference>
<dbReference type="OrthoDB" id="8478127at2"/>
<comment type="caution">
    <text evidence="8">The sequence shown here is derived from an EMBL/GenBank/DDBJ whole genome shotgun (WGS) entry which is preliminary data.</text>
</comment>
<reference evidence="8 9" key="1">
    <citation type="submission" date="2019-12" db="EMBL/GenBank/DDBJ databases">
        <title>Genomic-based taxomic classification of the family Erythrobacteraceae.</title>
        <authorList>
            <person name="Xu L."/>
        </authorList>
    </citation>
    <scope>NUCLEOTIDE SEQUENCE [LARGE SCALE GENOMIC DNA]</scope>
    <source>
        <strain evidence="8 9">KCTC 42453</strain>
    </source>
</reference>
<keyword evidence="6" id="KW-0472">Membrane</keyword>
<dbReference type="InterPro" id="IPR042177">
    <property type="entry name" value="Cell/Rod_1"/>
</dbReference>
<dbReference type="PANTHER" id="PTHR34138:SF1">
    <property type="entry name" value="CELL SHAPE-DETERMINING PROTEIN MREC"/>
    <property type="match status" value="1"/>
</dbReference>
<evidence type="ECO:0000313" key="8">
    <source>
        <dbReference type="EMBL" id="MXP43684.1"/>
    </source>
</evidence>
<keyword evidence="9" id="KW-1185">Reference proteome</keyword>
<protein>
    <recommendedName>
        <fullName evidence="2">Cell shape-determining protein MreC</fullName>
    </recommendedName>
    <alternativeName>
        <fullName evidence="4">Cell shape protein MreC</fullName>
    </alternativeName>
</protein>
<evidence type="ECO:0000256" key="2">
    <source>
        <dbReference type="ARBA" id="ARBA00013855"/>
    </source>
</evidence>
<dbReference type="RefSeq" id="WP_160755267.1">
    <property type="nucleotide sequence ID" value="NZ_WTYL01000001.1"/>
</dbReference>
<dbReference type="InterPro" id="IPR055342">
    <property type="entry name" value="MreC_beta-barrel_core"/>
</dbReference>
<keyword evidence="6" id="KW-1133">Transmembrane helix</keyword>
<evidence type="ECO:0000259" key="7">
    <source>
        <dbReference type="Pfam" id="PF04085"/>
    </source>
</evidence>
<feature type="transmembrane region" description="Helical" evidence="6">
    <location>
        <begin position="20"/>
        <end position="42"/>
    </location>
</feature>
<sequence>MAPPSKRRPGFSRRAQYGIFTGYVVAGIGALVGAVLLGLSLWRPANFNGPRMIAADAVAPVGEVSAEARTTSRGLIESITGYYRAGSQNAELKREMELARIRLAEAEAVEQENKRLKALLALQEAEVEPVVVSRIVGSTAASTRRFAYLGAGSSRGVTAGMPVRGPRGVVGRVLEVGRNSSRILLLTDSQSVLPVRRAQDNVVALAEGRGDGLLRIRLINLGINPLEVGDVFVTSGSGGYYRPGVAVAVVSELTNDGALARIISDPAATDFVSVDPIWQPDAISGAATPVEEELSE</sequence>
<gene>
    <name evidence="8" type="primary">mreC</name>
    <name evidence="8" type="ORF">GRI65_04330</name>
</gene>
<feature type="domain" description="Rod shape-determining protein MreC beta-barrel core" evidence="7">
    <location>
        <begin position="135"/>
        <end position="268"/>
    </location>
</feature>
<dbReference type="NCBIfam" id="TIGR00219">
    <property type="entry name" value="mreC"/>
    <property type="match status" value="1"/>
</dbReference>
<dbReference type="Pfam" id="PF04085">
    <property type="entry name" value="MreC"/>
    <property type="match status" value="1"/>
</dbReference>
<evidence type="ECO:0000256" key="6">
    <source>
        <dbReference type="SAM" id="Phobius"/>
    </source>
</evidence>
<feature type="coiled-coil region" evidence="5">
    <location>
        <begin position="89"/>
        <end position="128"/>
    </location>
</feature>
<keyword evidence="3" id="KW-0133">Cell shape</keyword>
<accession>A0A845B0L2</accession>
<keyword evidence="5" id="KW-0175">Coiled coil</keyword>
<dbReference type="GO" id="GO:0005886">
    <property type="term" value="C:plasma membrane"/>
    <property type="evidence" value="ECO:0007669"/>
    <property type="project" value="TreeGrafter"/>
</dbReference>
<dbReference type="Gene3D" id="2.40.10.340">
    <property type="entry name" value="Rod shape-determining protein MreC, domain 1"/>
    <property type="match status" value="1"/>
</dbReference>
<dbReference type="GO" id="GO:0008360">
    <property type="term" value="P:regulation of cell shape"/>
    <property type="evidence" value="ECO:0007669"/>
    <property type="project" value="UniProtKB-KW"/>
</dbReference>
<name>A0A845B0L2_9SPHN</name>
<evidence type="ECO:0000256" key="1">
    <source>
        <dbReference type="ARBA" id="ARBA00009369"/>
    </source>
</evidence>
<dbReference type="NCBIfam" id="NF010513">
    <property type="entry name" value="PRK13922.12-3"/>
    <property type="match status" value="1"/>
</dbReference>
<dbReference type="InterPro" id="IPR042175">
    <property type="entry name" value="Cell/Rod_MreC_2"/>
</dbReference>
<evidence type="ECO:0000313" key="9">
    <source>
        <dbReference type="Proteomes" id="UP000431922"/>
    </source>
</evidence>
<comment type="similarity">
    <text evidence="1">Belongs to the MreC family.</text>
</comment>
<evidence type="ECO:0000256" key="3">
    <source>
        <dbReference type="ARBA" id="ARBA00022960"/>
    </source>
</evidence>
<keyword evidence="6" id="KW-0812">Transmembrane</keyword>
<dbReference type="PANTHER" id="PTHR34138">
    <property type="entry name" value="CELL SHAPE-DETERMINING PROTEIN MREC"/>
    <property type="match status" value="1"/>
</dbReference>
<dbReference type="AlphaFoldDB" id="A0A845B0L2"/>
<evidence type="ECO:0000256" key="4">
    <source>
        <dbReference type="ARBA" id="ARBA00032089"/>
    </source>
</evidence>
<dbReference type="Proteomes" id="UP000431922">
    <property type="component" value="Unassembled WGS sequence"/>
</dbReference>
<dbReference type="EMBL" id="WTYL01000001">
    <property type="protein sequence ID" value="MXP43684.1"/>
    <property type="molecule type" value="Genomic_DNA"/>
</dbReference>
<proteinExistence type="inferred from homology"/>